<dbReference type="EMBL" id="JANPWB010000009">
    <property type="protein sequence ID" value="KAJ1156855.1"/>
    <property type="molecule type" value="Genomic_DNA"/>
</dbReference>
<organism evidence="2 3">
    <name type="scientific">Pleurodeles waltl</name>
    <name type="common">Iberian ribbed newt</name>
    <dbReference type="NCBI Taxonomy" id="8319"/>
    <lineage>
        <taxon>Eukaryota</taxon>
        <taxon>Metazoa</taxon>
        <taxon>Chordata</taxon>
        <taxon>Craniata</taxon>
        <taxon>Vertebrata</taxon>
        <taxon>Euteleostomi</taxon>
        <taxon>Amphibia</taxon>
        <taxon>Batrachia</taxon>
        <taxon>Caudata</taxon>
        <taxon>Salamandroidea</taxon>
        <taxon>Salamandridae</taxon>
        <taxon>Pleurodelinae</taxon>
        <taxon>Pleurodeles</taxon>
    </lineage>
</organism>
<protein>
    <submittedName>
        <fullName evidence="2">Uncharacterized protein</fullName>
    </submittedName>
</protein>
<feature type="region of interest" description="Disordered" evidence="1">
    <location>
        <begin position="1"/>
        <end position="108"/>
    </location>
</feature>
<gene>
    <name evidence="2" type="ORF">NDU88_009572</name>
</gene>
<proteinExistence type="predicted"/>
<dbReference type="Proteomes" id="UP001066276">
    <property type="component" value="Chromosome 5"/>
</dbReference>
<dbReference type="AlphaFoldDB" id="A0AAV7RXZ0"/>
<keyword evidence="3" id="KW-1185">Reference proteome</keyword>
<evidence type="ECO:0000256" key="1">
    <source>
        <dbReference type="SAM" id="MobiDB-lite"/>
    </source>
</evidence>
<name>A0AAV7RXZ0_PLEWA</name>
<feature type="compositionally biased region" description="Basic and acidic residues" evidence="1">
    <location>
        <begin position="58"/>
        <end position="71"/>
    </location>
</feature>
<evidence type="ECO:0000313" key="3">
    <source>
        <dbReference type="Proteomes" id="UP001066276"/>
    </source>
</evidence>
<sequence length="108" mass="11651">MGAWPGHETRWPIIASAPCRDDLGGATGARRQPDNTLGPEPLHSHNSGDAESCPGTPQEREVRQETHDSPQADKAWQNGRSRIFGRPGTAVPAAARSQLGRPRGLREP</sequence>
<comment type="caution">
    <text evidence="2">The sequence shown here is derived from an EMBL/GenBank/DDBJ whole genome shotgun (WGS) entry which is preliminary data.</text>
</comment>
<reference evidence="2" key="1">
    <citation type="journal article" date="2022" name="bioRxiv">
        <title>Sequencing and chromosome-scale assembly of the giantPleurodeles waltlgenome.</title>
        <authorList>
            <person name="Brown T."/>
            <person name="Elewa A."/>
            <person name="Iarovenko S."/>
            <person name="Subramanian E."/>
            <person name="Araus A.J."/>
            <person name="Petzold A."/>
            <person name="Susuki M."/>
            <person name="Suzuki K.-i.T."/>
            <person name="Hayashi T."/>
            <person name="Toyoda A."/>
            <person name="Oliveira C."/>
            <person name="Osipova E."/>
            <person name="Leigh N.D."/>
            <person name="Simon A."/>
            <person name="Yun M.H."/>
        </authorList>
    </citation>
    <scope>NUCLEOTIDE SEQUENCE</scope>
    <source>
        <strain evidence="2">20211129_DDA</strain>
        <tissue evidence="2">Liver</tissue>
    </source>
</reference>
<accession>A0AAV7RXZ0</accession>
<evidence type="ECO:0000313" key="2">
    <source>
        <dbReference type="EMBL" id="KAJ1156855.1"/>
    </source>
</evidence>